<keyword evidence="2" id="KW-1185">Reference proteome</keyword>
<accession>A0AAV6VKZ3</accession>
<name>A0AAV6VKZ3_9ARAC</name>
<evidence type="ECO:0000313" key="1">
    <source>
        <dbReference type="EMBL" id="KAG8197155.1"/>
    </source>
</evidence>
<gene>
    <name evidence="1" type="ORF">JTE90_011316</name>
</gene>
<protein>
    <submittedName>
        <fullName evidence="1">Uncharacterized protein</fullName>
    </submittedName>
</protein>
<reference evidence="1 2" key="1">
    <citation type="journal article" date="2022" name="Nat. Ecol. Evol.">
        <title>A masculinizing supergene underlies an exaggerated male reproductive morph in a spider.</title>
        <authorList>
            <person name="Hendrickx F."/>
            <person name="De Corte Z."/>
            <person name="Sonet G."/>
            <person name="Van Belleghem S.M."/>
            <person name="Kostlbacher S."/>
            <person name="Vangestel C."/>
        </authorList>
    </citation>
    <scope>NUCLEOTIDE SEQUENCE [LARGE SCALE GENOMIC DNA]</scope>
    <source>
        <strain evidence="1">W744_W776</strain>
    </source>
</reference>
<dbReference type="AlphaFoldDB" id="A0AAV6VKZ3"/>
<evidence type="ECO:0000313" key="2">
    <source>
        <dbReference type="Proteomes" id="UP000827092"/>
    </source>
</evidence>
<comment type="caution">
    <text evidence="1">The sequence shown here is derived from an EMBL/GenBank/DDBJ whole genome shotgun (WGS) entry which is preliminary data.</text>
</comment>
<dbReference type="Proteomes" id="UP000827092">
    <property type="component" value="Unassembled WGS sequence"/>
</dbReference>
<proteinExistence type="predicted"/>
<sequence>MTGFTGPRRMDWKAWLGPHLVSCIGGRRGRFWNTWAFLLPFVIPLCQSAPYCDRNLIGLQREISATGLEAWTSIGMNGGNEFRDKKN</sequence>
<organism evidence="1 2">
    <name type="scientific">Oedothorax gibbosus</name>
    <dbReference type="NCBI Taxonomy" id="931172"/>
    <lineage>
        <taxon>Eukaryota</taxon>
        <taxon>Metazoa</taxon>
        <taxon>Ecdysozoa</taxon>
        <taxon>Arthropoda</taxon>
        <taxon>Chelicerata</taxon>
        <taxon>Arachnida</taxon>
        <taxon>Araneae</taxon>
        <taxon>Araneomorphae</taxon>
        <taxon>Entelegynae</taxon>
        <taxon>Araneoidea</taxon>
        <taxon>Linyphiidae</taxon>
        <taxon>Erigoninae</taxon>
        <taxon>Oedothorax</taxon>
    </lineage>
</organism>
<dbReference type="EMBL" id="JAFNEN010000058">
    <property type="protein sequence ID" value="KAG8197155.1"/>
    <property type="molecule type" value="Genomic_DNA"/>
</dbReference>